<dbReference type="GO" id="GO:0010090">
    <property type="term" value="P:trichome morphogenesis"/>
    <property type="evidence" value="ECO:0007669"/>
    <property type="project" value="InterPro"/>
</dbReference>
<feature type="domain" description="C2H2-type" evidence="2">
    <location>
        <begin position="64"/>
        <end position="91"/>
    </location>
</feature>
<evidence type="ECO:0000259" key="2">
    <source>
        <dbReference type="PROSITE" id="PS50157"/>
    </source>
</evidence>
<dbReference type="InterPro" id="IPR036236">
    <property type="entry name" value="Znf_C2H2_sf"/>
</dbReference>
<evidence type="ECO:0000256" key="1">
    <source>
        <dbReference type="PROSITE-ProRule" id="PRU00042"/>
    </source>
</evidence>
<sequence>MGEVVFDFLLSSPDVSDIDSQYPLMISDKKVKLFGFELDPNKNGSALNEQGLGRREESKVKKKFECQYCFKRFVNSQALGGHQNAHKTERMKKKRLLLQARKAAIAYYLQPFDQIGDKHGVNISFGHCGGHEYSAPHIALALYDEDFVNLKDTRILSSSSDDSNGCYEDLDLQLAL</sequence>
<proteinExistence type="predicted"/>
<keyword evidence="1" id="KW-0863">Zinc-finger</keyword>
<dbReference type="GO" id="GO:0003700">
    <property type="term" value="F:DNA-binding transcription factor activity"/>
    <property type="evidence" value="ECO:0007669"/>
    <property type="project" value="TreeGrafter"/>
</dbReference>
<protein>
    <recommendedName>
        <fullName evidence="2">C2H2-type domain-containing protein</fullName>
    </recommendedName>
</protein>
<dbReference type="Proteomes" id="UP001229421">
    <property type="component" value="Unassembled WGS sequence"/>
</dbReference>
<reference evidence="3" key="1">
    <citation type="journal article" date="2023" name="bioRxiv">
        <title>Improved chromosome-level genome assembly for marigold (Tagetes erecta).</title>
        <authorList>
            <person name="Jiang F."/>
            <person name="Yuan L."/>
            <person name="Wang S."/>
            <person name="Wang H."/>
            <person name="Xu D."/>
            <person name="Wang A."/>
            <person name="Fan W."/>
        </authorList>
    </citation>
    <scope>NUCLEOTIDE SEQUENCE</scope>
    <source>
        <strain evidence="3">WSJ</strain>
        <tissue evidence="3">Leaf</tissue>
    </source>
</reference>
<comment type="caution">
    <text evidence="3">The sequence shown here is derived from an EMBL/GenBank/DDBJ whole genome shotgun (WGS) entry which is preliminary data.</text>
</comment>
<gene>
    <name evidence="3" type="ORF">QVD17_18332</name>
</gene>
<dbReference type="GO" id="GO:0009740">
    <property type="term" value="P:gibberellic acid mediated signaling pathway"/>
    <property type="evidence" value="ECO:0007669"/>
    <property type="project" value="TreeGrafter"/>
</dbReference>
<keyword evidence="1" id="KW-0479">Metal-binding</keyword>
<keyword evidence="1" id="KW-0862">Zinc</keyword>
<accession>A0AAD8KHX1</accession>
<dbReference type="PROSITE" id="PS00028">
    <property type="entry name" value="ZINC_FINGER_C2H2_1"/>
    <property type="match status" value="1"/>
</dbReference>
<dbReference type="PROSITE" id="PS50157">
    <property type="entry name" value="ZINC_FINGER_C2H2_2"/>
    <property type="match status" value="1"/>
</dbReference>
<dbReference type="AlphaFoldDB" id="A0AAD8KHX1"/>
<dbReference type="GO" id="GO:0008270">
    <property type="term" value="F:zinc ion binding"/>
    <property type="evidence" value="ECO:0007669"/>
    <property type="project" value="UniProtKB-KW"/>
</dbReference>
<keyword evidence="4" id="KW-1185">Reference proteome</keyword>
<dbReference type="GO" id="GO:0005634">
    <property type="term" value="C:nucleus"/>
    <property type="evidence" value="ECO:0007669"/>
    <property type="project" value="TreeGrafter"/>
</dbReference>
<dbReference type="GO" id="GO:0000976">
    <property type="term" value="F:transcription cis-regulatory region binding"/>
    <property type="evidence" value="ECO:0007669"/>
    <property type="project" value="TreeGrafter"/>
</dbReference>
<organism evidence="3 4">
    <name type="scientific">Tagetes erecta</name>
    <name type="common">African marigold</name>
    <dbReference type="NCBI Taxonomy" id="13708"/>
    <lineage>
        <taxon>Eukaryota</taxon>
        <taxon>Viridiplantae</taxon>
        <taxon>Streptophyta</taxon>
        <taxon>Embryophyta</taxon>
        <taxon>Tracheophyta</taxon>
        <taxon>Spermatophyta</taxon>
        <taxon>Magnoliopsida</taxon>
        <taxon>eudicotyledons</taxon>
        <taxon>Gunneridae</taxon>
        <taxon>Pentapetalae</taxon>
        <taxon>asterids</taxon>
        <taxon>campanulids</taxon>
        <taxon>Asterales</taxon>
        <taxon>Asteraceae</taxon>
        <taxon>Asteroideae</taxon>
        <taxon>Heliantheae alliance</taxon>
        <taxon>Tageteae</taxon>
        <taxon>Tagetes</taxon>
    </lineage>
</organism>
<dbReference type="PANTHER" id="PTHR46353">
    <property type="entry name" value="ZINC FINGER PROTEIN 5"/>
    <property type="match status" value="1"/>
</dbReference>
<dbReference type="GO" id="GO:0009736">
    <property type="term" value="P:cytokinin-activated signaling pathway"/>
    <property type="evidence" value="ECO:0007669"/>
    <property type="project" value="TreeGrafter"/>
</dbReference>
<dbReference type="Gene3D" id="3.30.160.60">
    <property type="entry name" value="Classic Zinc Finger"/>
    <property type="match status" value="1"/>
</dbReference>
<dbReference type="SUPFAM" id="SSF57667">
    <property type="entry name" value="beta-beta-alpha zinc fingers"/>
    <property type="match status" value="1"/>
</dbReference>
<name>A0AAD8KHX1_TARER</name>
<evidence type="ECO:0000313" key="4">
    <source>
        <dbReference type="Proteomes" id="UP001229421"/>
    </source>
</evidence>
<evidence type="ECO:0000313" key="3">
    <source>
        <dbReference type="EMBL" id="KAK1423039.1"/>
    </source>
</evidence>
<dbReference type="EMBL" id="JAUHHV010000005">
    <property type="protein sequence ID" value="KAK1423039.1"/>
    <property type="molecule type" value="Genomic_DNA"/>
</dbReference>
<dbReference type="InterPro" id="IPR044299">
    <property type="entry name" value="GIS3/ZFP5/ZFP6"/>
</dbReference>
<dbReference type="InterPro" id="IPR013087">
    <property type="entry name" value="Znf_C2H2_type"/>
</dbReference>
<dbReference type="PANTHER" id="PTHR46353:SF5">
    <property type="entry name" value="ZINC FINGER PROTEIN 5"/>
    <property type="match status" value="1"/>
</dbReference>